<dbReference type="PROSITE" id="PS50847">
    <property type="entry name" value="GRAM_POS_ANCHORING"/>
    <property type="match status" value="1"/>
</dbReference>
<feature type="compositionally biased region" description="Basic and acidic residues" evidence="6">
    <location>
        <begin position="1078"/>
        <end position="1113"/>
    </location>
</feature>
<feature type="compositionally biased region" description="Basic and acidic residues" evidence="6">
    <location>
        <begin position="1487"/>
        <end position="1507"/>
    </location>
</feature>
<dbReference type="Pfam" id="PF04650">
    <property type="entry name" value="YSIRK_signal"/>
    <property type="match status" value="1"/>
</dbReference>
<feature type="compositionally biased region" description="Polar residues" evidence="6">
    <location>
        <begin position="108"/>
        <end position="117"/>
    </location>
</feature>
<feature type="region of interest" description="Disordered" evidence="6">
    <location>
        <begin position="774"/>
        <end position="807"/>
    </location>
</feature>
<protein>
    <recommendedName>
        <fullName evidence="7">Gram-positive cocci surface proteins LPxTG domain-containing protein</fullName>
    </recommendedName>
</protein>
<dbReference type="RefSeq" id="WP_369606833.1">
    <property type="nucleotide sequence ID" value="NZ_AP028929.1"/>
</dbReference>
<evidence type="ECO:0000313" key="8">
    <source>
        <dbReference type="EMBL" id="BET04402.1"/>
    </source>
</evidence>
<feature type="compositionally biased region" description="Low complexity" evidence="6">
    <location>
        <begin position="121"/>
        <end position="133"/>
    </location>
</feature>
<evidence type="ECO:0000256" key="1">
    <source>
        <dbReference type="ARBA" id="ARBA00022512"/>
    </source>
</evidence>
<accession>A0AAT9FYY3</accession>
<feature type="compositionally biased region" description="Basic and acidic residues" evidence="6">
    <location>
        <begin position="774"/>
        <end position="805"/>
    </location>
</feature>
<organism evidence="8">
    <name type="scientific">Streptococcus sp. SN-1</name>
    <dbReference type="NCBI Taxonomy" id="3074854"/>
    <lineage>
        <taxon>Bacteria</taxon>
        <taxon>Bacillati</taxon>
        <taxon>Bacillota</taxon>
        <taxon>Bacilli</taxon>
        <taxon>Lactobacillales</taxon>
        <taxon>Streptococcaceae</taxon>
        <taxon>Streptococcus</taxon>
    </lineage>
</organism>
<evidence type="ECO:0000256" key="3">
    <source>
        <dbReference type="ARBA" id="ARBA00022729"/>
    </source>
</evidence>
<feature type="region of interest" description="Disordered" evidence="6">
    <location>
        <begin position="1951"/>
        <end position="1977"/>
    </location>
</feature>
<evidence type="ECO:0000256" key="2">
    <source>
        <dbReference type="ARBA" id="ARBA00022525"/>
    </source>
</evidence>
<feature type="region of interest" description="Disordered" evidence="6">
    <location>
        <begin position="1540"/>
        <end position="1572"/>
    </location>
</feature>
<feature type="region of interest" description="Disordered" evidence="6">
    <location>
        <begin position="1848"/>
        <end position="1880"/>
    </location>
</feature>
<feature type="compositionally biased region" description="Basic and acidic residues" evidence="6">
    <location>
        <begin position="1796"/>
        <end position="1815"/>
    </location>
</feature>
<feature type="region of interest" description="Disordered" evidence="6">
    <location>
        <begin position="1487"/>
        <end position="1518"/>
    </location>
</feature>
<feature type="region of interest" description="Disordered" evidence="6">
    <location>
        <begin position="1078"/>
        <end position="1115"/>
    </location>
</feature>
<feature type="compositionally biased region" description="Low complexity" evidence="6">
    <location>
        <begin position="97"/>
        <end position="107"/>
    </location>
</feature>
<feature type="region of interest" description="Disordered" evidence="6">
    <location>
        <begin position="67"/>
        <end position="208"/>
    </location>
</feature>
<feature type="compositionally biased region" description="Basic and acidic residues" evidence="6">
    <location>
        <begin position="1696"/>
        <end position="1729"/>
    </location>
</feature>
<dbReference type="Pfam" id="PF07564">
    <property type="entry name" value="DUF1542"/>
    <property type="match status" value="27"/>
</dbReference>
<feature type="compositionally biased region" description="Basic and acidic residues" evidence="6">
    <location>
        <begin position="1386"/>
        <end position="1421"/>
    </location>
</feature>
<feature type="compositionally biased region" description="Basic and acidic residues" evidence="6">
    <location>
        <begin position="1179"/>
        <end position="1199"/>
    </location>
</feature>
<feature type="region of interest" description="Disordered" evidence="6">
    <location>
        <begin position="1232"/>
        <end position="1264"/>
    </location>
</feature>
<feature type="compositionally biased region" description="Basic and acidic residues" evidence="6">
    <location>
        <begin position="154"/>
        <end position="167"/>
    </location>
</feature>
<proteinExistence type="predicted"/>
<keyword evidence="2" id="KW-0964">Secreted</keyword>
<keyword evidence="4" id="KW-0572">Peptidoglycan-anchor</keyword>
<keyword evidence="3" id="KW-0732">Signal</keyword>
<feature type="region of interest" description="Disordered" evidence="6">
    <location>
        <begin position="1796"/>
        <end position="1826"/>
    </location>
</feature>
<evidence type="ECO:0000256" key="6">
    <source>
        <dbReference type="SAM" id="MobiDB-lite"/>
    </source>
</evidence>
<dbReference type="InterPro" id="IPR011439">
    <property type="entry name" value="DUF1542"/>
</dbReference>
<keyword evidence="5" id="KW-0175">Coiled coil</keyword>
<keyword evidence="1" id="KW-0134">Cell wall</keyword>
<feature type="compositionally biased region" description="Basic and acidic residues" evidence="6">
    <location>
        <begin position="134"/>
        <end position="143"/>
    </location>
</feature>
<feature type="region of interest" description="Disordered" evidence="6">
    <location>
        <begin position="1179"/>
        <end position="1210"/>
    </location>
</feature>
<dbReference type="Pfam" id="PF00746">
    <property type="entry name" value="Gram_pos_anchor"/>
    <property type="match status" value="1"/>
</dbReference>
<sequence>MENNHSMSRVERSRREKVTRYSVRKVSFGAASVAVAAFFMFLGNGAVYAAAPNVTATGSALAATPANNQLDENSGASDSTVPKAQAGTTTPTPVDASSTSVESSTVSKAQADTTTSKPADATPAPVVSSTTSTTEEKLAEKNTEASSAEANSVENKEQTTVKAEEKAATPVTESNKPKSRKRRAADTSSTAPNTTSDEAANQVFETPNQNVTLEELSKKLQGLPSKVENNSKLQNMDKLGEEKSLKEGTVAEINEFGGWTSVNGGVFAIARKTIDGVFPLETINSTLDDKVWLREQAFDRSSQYILLLSKSRTRANKDALVKDNSQYRDSNEGSGITKNVVGFNGIEKTFKAYSKEHGSSVVVKFKTGYAGDSEGYKANYKVEVFSIVGSTEKKVYETTFDPSKNYSDQDKIVTKASDGTNKDIIRISETSNGFVQGQTKTRNKFIGKEQAEKKIAEASNIPNGKSGTFTSKNIVLDKGVEKYKVRVSLADENRTGMSYQAWDIKYSLPISGLDFTLSQDTRDVAKDLLTRVYNKLKETEASDVSWRTDDSKAAYEEQLAKIQSLISGSDNSKSTDDYKEALTEVLAKKTALVDEEKTVKDAAKQQVTEKLKEKLSEIETSTVTTQEEKDIAKQAAQDEAKKAIDKIDNATDKTKANEARDAGVNQITPIMPVAAVKPAARQAIEDAYTAKVAEIEKRPELTTEEKTAAKAEARKLADAAKANVDKAKTNNRVDTVKASGVDEVDAYSPAGVEKDTAKKAVEAALKAQEKAIDAKADSTTEEKEAAKADARAKAEAAKEAIDKADSNANVTAAKEAGVGTITPVEPKAEVKPAAKQAIEDAYTAKVAEIEKRPELTTEEKEAAKAEARKLADAAKANVDKAKTDDAVETAKESGTGKVEAVDPAAVEKDTAKKAVEAALKAQEKAIDAKADSTTEEKEAAKEEARAKAEAAKEAIDKATSNANVTAAKEAGVGTITPVEPKAEVKPAAKQAIEDAYTAKVAEIEKRPELTTEEKTAAKAEARKLADAAKANVDKAKTNNRVDTVKASGVDEVDAYSPAGVEKDTAKKAVEAALKAQEKAIDAKADSTTEEKEAAKADARAKAEAAKEAIDKADSNANVTAAKEAGVGTITPVEPKAEVKPAAKQAIEDAYTAKVAEIEKRPELTTEEKEAAKAEARKLADAAKANVDKAKTDDAVETAKESGTGKVEAVDPAAVEKDTAKKAVEAALKAQEKAIDAKADSTTEEKEAAKEEARAKAEAAKEAIDKATSNANVTAAKEAGVGTITPVEPKAEVKPAAKQAIEDAYTAKVAEIEKRPELTTEEKTAAKAEARKLADAAKANVDKAKTNNRVDTVKASGVDEVDAYSPAGVEKDTAKKAVEAALKAQEKAIDAKADSTTEEKEAAKADARAKAEAAKEAIDKADSNANVTAAKEAGVGTITPVEPKAEVKPAAKQAIEDAYTAKVAEIEKRPELTTEEKEAAKAEARKLADAAKANVDKAKTDDAVETAKESGTGKVEAVDPAAVEKDTAKKAVEAALKAQEKAIDAKADSTTEEKEAAKEEARAKAEAAKEAIDKATSNANVTAAKEAGVGTITPVEPKAEVKPAAKQAIEDAYTAKVAEIEKRPELTTEEKTAAKAEARKLADAAKANVDKAKTNNRVDTVKASGVDEVDAYSPAGVEKDTAKKAVEAALKAQEKAIDAKADSTTEEKEAAKADARAKAEAAKEAIDKADSNANVTAAKEAGVGTITPVEPKAEVKPAAKQAIEDAYTAKVAEIEKRPELTTEEKEAAKAEARKLADAAKANVDKAKTDDAVETAKESGTGKVEAVDPAAVEKDTAKKAVEAALKAQEKAIDAKADSTTEEKEAAKEEARAKAEAAKEAIDKATSNANVTAAKEAGVGTITPVEPKAEVKPAAKQAIEDAYTAKVAEIEKRPELTTEEKEAAKAEARKLADAAKANVDKAKTDDAVAAAEDKGTTKVADVDPAAKAKPAAKAAVDAALAEKDKAIDANDKLSDAEKSAAKEEAKKAADEAKKAIDAAADQAGVDAKATEGTAAVEAVNPVGKDKAKAAVDAALAEKDKAIDANDKLSDAEKSAAKEEAKKAADEAKKAIDAATDQAGVDAKATEGTDAVAAVNPVGKDKAKAAVDAALAEKDKAIDANDKLSDAEKSAAKEEAKKAADEAKKAIDAATDQAGVDAKATEGTDAVAAVNPVGKDKAKAAVDAALAEKDKAIDANDKLSDAEKSAAKEEAKKAADEAKKAIDAAADQAGVDAKATEGTAAVEAVNPVGKDKAKAAVDAALAEKDKAIDANDKLSDAEKSAAKEEAKKAADEAKKAIDAATDQAGVDAKATEGTDAVAAVNPVGKDKAKAAVDAALAEKDKAIDANDKLSDAEKSAAKEEAKKAADEAKKAIDEATDQAGVDAKATEGTDAVAAVNPVGKDKAKAAVDAALAEKDKAIDANDKLSDAEKSAAKEEAKKAADEAKKAIDAAADQAGVDAKEAEGKAEIAKVTPAAAVEVGKSAAKAEIEKAAKAKEAAIEANDKLSEAAKAAAKAQVAAEAKKAIEAIEKAATEADVEVAKEAGKAEIAKVAPATTDYKAKAKAEVEAELAKKLAELENATDLTEAEKAAAKAQVVNKAKEAIEAIQKAATEADVDQAIRNFVYRISAVIREQEEYDLSKLFVNGSVTVKQGETLTDQEVLSKVNLPKDVEVIKVEKPTTSALGRLVAKVTLKLSDGSVEEINVPVEVVAPQNHGNEGNGANNGANNTEAKVNKAKLEGAIHQLDELLLKESAKLDAETAKEANVLSADAKKVFANADATQAEVDAMVKRIEDFMAKVAPLTDHVNTANDQSAQTPAVVPANNQSAQTTVVAPATTQAAANASQTLSAQANARKAAKELPNTGTVDSTVAMVAAAASALLGLGLAGRRRKEDEEA</sequence>
<feature type="region of interest" description="Disordered" evidence="6">
    <location>
        <begin position="871"/>
        <end position="902"/>
    </location>
</feature>
<dbReference type="InterPro" id="IPR005877">
    <property type="entry name" value="YSIRK_signal_dom"/>
</dbReference>
<feature type="region of interest" description="Disordered" evidence="6">
    <location>
        <begin position="1696"/>
        <end position="1731"/>
    </location>
</feature>
<feature type="compositionally biased region" description="Basic and acidic residues" evidence="6">
    <location>
        <begin position="871"/>
        <end position="891"/>
    </location>
</feature>
<feature type="coiled-coil region" evidence="5">
    <location>
        <begin position="2516"/>
        <end position="2629"/>
    </location>
</feature>
<evidence type="ECO:0000256" key="5">
    <source>
        <dbReference type="SAM" id="Coils"/>
    </source>
</evidence>
<feature type="region of interest" description="Disordered" evidence="6">
    <location>
        <begin position="1386"/>
        <end position="1423"/>
    </location>
</feature>
<reference evidence="8" key="1">
    <citation type="submission" date="2024-06" db="EMBL/GenBank/DDBJ databases">
        <title>Whole Genome Sequence of Streptococcus sp. strain SN-1.</title>
        <authorList>
            <person name="Saito M."/>
            <person name="Kuwahara N."/>
            <person name="Senpuku H."/>
        </authorList>
    </citation>
    <scope>NUCLEOTIDE SEQUENCE</scope>
    <source>
        <strain evidence="8">SN-1</strain>
    </source>
</reference>
<feature type="domain" description="Gram-positive cocci surface proteins LPxTG" evidence="7">
    <location>
        <begin position="2894"/>
        <end position="2930"/>
    </location>
</feature>
<feature type="compositionally biased region" description="Polar residues" evidence="6">
    <location>
        <begin position="67"/>
        <end position="96"/>
    </location>
</feature>
<feature type="compositionally biased region" description="Polar residues" evidence="6">
    <location>
        <begin position="186"/>
        <end position="208"/>
    </location>
</feature>
<gene>
    <name evidence="8" type="ORF">MASAN616_02650</name>
</gene>
<evidence type="ECO:0000256" key="4">
    <source>
        <dbReference type="ARBA" id="ARBA00023088"/>
    </source>
</evidence>
<evidence type="ECO:0000259" key="7">
    <source>
        <dbReference type="PROSITE" id="PS50847"/>
    </source>
</evidence>
<feature type="compositionally biased region" description="Polar residues" evidence="6">
    <location>
        <begin position="144"/>
        <end position="153"/>
    </location>
</feature>
<dbReference type="InterPro" id="IPR019931">
    <property type="entry name" value="LPXTG_anchor"/>
</dbReference>
<name>A0AAT9FYY3_9STRE</name>
<dbReference type="EMBL" id="AP028929">
    <property type="protein sequence ID" value="BET04402.1"/>
    <property type="molecule type" value="Genomic_DNA"/>
</dbReference>
<feature type="region of interest" description="Disordered" evidence="6">
    <location>
        <begin position="924"/>
        <end position="956"/>
    </location>
</feature>
<feature type="region of interest" description="Disordered" evidence="6">
    <location>
        <begin position="2380"/>
        <end position="2405"/>
    </location>
</feature>